<sequence>MLFLGDSVARNQLESLLCLLSQVPYPTEVENYDDDDNFRELLIKSHNFTIYFVRSTFLVQNVEIMENSNASTGSFNLHIDKVDERWAKILPAMDYAIIFDGNWFFRRNYLYEDGKLLGCVHCNDSNVTNLSLTFGITKIFRTALNFINSCKDCKSGLVTFLGTFSPAHFERGAWNSGGYCNKTSPSKRQLTLGGFDLEIRTAQVVDVTKAMIIRPDGHPNSHWGNQWNKGINDCLHWCLPGPIDLWNEFLLALLKKGVGLHLISRWLSIFHI</sequence>
<proteinExistence type="inferred from homology"/>
<dbReference type="GO" id="GO:0016413">
    <property type="term" value="F:O-acetyltransferase activity"/>
    <property type="evidence" value="ECO:0007669"/>
    <property type="project" value="InterPro"/>
</dbReference>
<gene>
    <name evidence="3" type="ORF">LIER_36079</name>
</gene>
<comment type="caution">
    <text evidence="3">The sequence shown here is derived from an EMBL/GenBank/DDBJ whole genome shotgun (WGS) entry which is preliminary data.</text>
</comment>
<dbReference type="AlphaFoldDB" id="A0AAV3P297"/>
<reference evidence="3 4" key="1">
    <citation type="submission" date="2024-01" db="EMBL/GenBank/DDBJ databases">
        <title>The complete chloroplast genome sequence of Lithospermum erythrorhizon: insights into the phylogenetic relationship among Boraginaceae species and the maternal lineages of purple gromwells.</title>
        <authorList>
            <person name="Okada T."/>
            <person name="Watanabe K."/>
        </authorList>
    </citation>
    <scope>NUCLEOTIDE SEQUENCE [LARGE SCALE GENOMIC DNA]</scope>
</reference>
<dbReference type="PANTHER" id="PTHR32285">
    <property type="entry name" value="PROTEIN TRICHOME BIREFRINGENCE-LIKE 9-RELATED"/>
    <property type="match status" value="1"/>
</dbReference>
<evidence type="ECO:0000313" key="3">
    <source>
        <dbReference type="EMBL" id="GAA0145136.1"/>
    </source>
</evidence>
<evidence type="ECO:0000259" key="2">
    <source>
        <dbReference type="Pfam" id="PF13839"/>
    </source>
</evidence>
<dbReference type="Pfam" id="PF13839">
    <property type="entry name" value="PC-Esterase"/>
    <property type="match status" value="1"/>
</dbReference>
<organism evidence="3 4">
    <name type="scientific">Lithospermum erythrorhizon</name>
    <name type="common">Purple gromwell</name>
    <name type="synonym">Lithospermum officinale var. erythrorhizon</name>
    <dbReference type="NCBI Taxonomy" id="34254"/>
    <lineage>
        <taxon>Eukaryota</taxon>
        <taxon>Viridiplantae</taxon>
        <taxon>Streptophyta</taxon>
        <taxon>Embryophyta</taxon>
        <taxon>Tracheophyta</taxon>
        <taxon>Spermatophyta</taxon>
        <taxon>Magnoliopsida</taxon>
        <taxon>eudicotyledons</taxon>
        <taxon>Gunneridae</taxon>
        <taxon>Pentapetalae</taxon>
        <taxon>asterids</taxon>
        <taxon>lamiids</taxon>
        <taxon>Boraginales</taxon>
        <taxon>Boraginaceae</taxon>
        <taxon>Boraginoideae</taxon>
        <taxon>Lithospermeae</taxon>
        <taxon>Lithospermum</taxon>
    </lineage>
</organism>
<dbReference type="InterPro" id="IPR029962">
    <property type="entry name" value="TBL"/>
</dbReference>
<evidence type="ECO:0000256" key="1">
    <source>
        <dbReference type="ARBA" id="ARBA00007727"/>
    </source>
</evidence>
<accession>A0AAV3P297</accession>
<dbReference type="GO" id="GO:0005794">
    <property type="term" value="C:Golgi apparatus"/>
    <property type="evidence" value="ECO:0007669"/>
    <property type="project" value="TreeGrafter"/>
</dbReference>
<name>A0AAV3P297_LITER</name>
<feature type="domain" description="Trichome birefringence-like C-terminal" evidence="2">
    <location>
        <begin position="1"/>
        <end position="252"/>
    </location>
</feature>
<dbReference type="InterPro" id="IPR026057">
    <property type="entry name" value="TBL_C"/>
</dbReference>
<comment type="similarity">
    <text evidence="1">Belongs to the PC-esterase family. TBL subfamily.</text>
</comment>
<evidence type="ECO:0000313" key="4">
    <source>
        <dbReference type="Proteomes" id="UP001454036"/>
    </source>
</evidence>
<dbReference type="Proteomes" id="UP001454036">
    <property type="component" value="Unassembled WGS sequence"/>
</dbReference>
<keyword evidence="4" id="KW-1185">Reference proteome</keyword>
<dbReference type="EMBL" id="BAABME010016245">
    <property type="protein sequence ID" value="GAA0145136.1"/>
    <property type="molecule type" value="Genomic_DNA"/>
</dbReference>
<dbReference type="PANTHER" id="PTHR32285:SF28">
    <property type="entry name" value="XYLOGLUCAN O-ACETYLTRANSFERASE 2"/>
    <property type="match status" value="1"/>
</dbReference>
<protein>
    <recommendedName>
        <fullName evidence="2">Trichome birefringence-like C-terminal domain-containing protein</fullName>
    </recommendedName>
</protein>